<evidence type="ECO:0000259" key="1">
    <source>
        <dbReference type="Pfam" id="PF13622"/>
    </source>
</evidence>
<dbReference type="InterPro" id="IPR049449">
    <property type="entry name" value="TesB_ACOT8-like_N"/>
</dbReference>
<evidence type="ECO:0000259" key="2">
    <source>
        <dbReference type="Pfam" id="PF20789"/>
    </source>
</evidence>
<feature type="domain" description="Acyl-CoA thioesterase-like N-terminal HotDog" evidence="1">
    <location>
        <begin position="42"/>
        <end position="129"/>
    </location>
</feature>
<dbReference type="InterPro" id="IPR042171">
    <property type="entry name" value="Acyl-CoA_hotdog"/>
</dbReference>
<keyword evidence="4" id="KW-1185">Reference proteome</keyword>
<dbReference type="RefSeq" id="WP_105942505.1">
    <property type="nucleotide sequence ID" value="NZ_CP027433.1"/>
</dbReference>
<gene>
    <name evidence="3" type="ORF">C6V83_11475</name>
</gene>
<dbReference type="KEGG" id="git:C6V83_11475"/>
<feature type="domain" description="Acyl-CoA thioesterase-like C-terminal" evidence="2">
    <location>
        <begin position="172"/>
        <end position="287"/>
    </location>
</feature>
<dbReference type="OrthoDB" id="1413770at2"/>
<dbReference type="InterPro" id="IPR029069">
    <property type="entry name" value="HotDog_dom_sf"/>
</dbReference>
<dbReference type="Proteomes" id="UP000239814">
    <property type="component" value="Chromosome"/>
</dbReference>
<organism evidence="3 4">
    <name type="scientific">Gordonia iterans</name>
    <dbReference type="NCBI Taxonomy" id="1004901"/>
    <lineage>
        <taxon>Bacteria</taxon>
        <taxon>Bacillati</taxon>
        <taxon>Actinomycetota</taxon>
        <taxon>Actinomycetes</taxon>
        <taxon>Mycobacteriales</taxon>
        <taxon>Gordoniaceae</taxon>
        <taxon>Gordonia</taxon>
    </lineage>
</organism>
<dbReference type="Pfam" id="PF20789">
    <property type="entry name" value="4HBT_3C"/>
    <property type="match status" value="1"/>
</dbReference>
<proteinExistence type="predicted"/>
<dbReference type="Gene3D" id="2.40.160.210">
    <property type="entry name" value="Acyl-CoA thioesterase, double hotdog domain"/>
    <property type="match status" value="1"/>
</dbReference>
<dbReference type="EMBL" id="CP027433">
    <property type="protein sequence ID" value="AVM00792.1"/>
    <property type="molecule type" value="Genomic_DNA"/>
</dbReference>
<evidence type="ECO:0000313" key="4">
    <source>
        <dbReference type="Proteomes" id="UP000239814"/>
    </source>
</evidence>
<evidence type="ECO:0000313" key="3">
    <source>
        <dbReference type="EMBL" id="AVM00792.1"/>
    </source>
</evidence>
<name>A0A2S0KGJ0_9ACTN</name>
<protein>
    <submittedName>
        <fullName evidence="3">Thioesterase family protein</fullName>
    </submittedName>
</protein>
<dbReference type="Pfam" id="PF13622">
    <property type="entry name" value="4HBT_3"/>
    <property type="match status" value="1"/>
</dbReference>
<dbReference type="InterPro" id="IPR049450">
    <property type="entry name" value="ACOT8-like_C"/>
</dbReference>
<reference evidence="3 4" key="1">
    <citation type="submission" date="2018-03" db="EMBL/GenBank/DDBJ databases">
        <title>Characteristics and genome of n-alkane degrading marine bacteria Gordonia iterans isolated from crude oil contaminated in Tae-an, South Korea.</title>
        <authorList>
            <person name="Lee S.-S."/>
            <person name="Kim H."/>
        </authorList>
    </citation>
    <scope>NUCLEOTIDE SEQUENCE [LARGE SCALE GENOMIC DNA]</scope>
    <source>
        <strain evidence="3 4">Co17</strain>
    </source>
</reference>
<accession>A0A2S0KGJ0</accession>
<dbReference type="SUPFAM" id="SSF54637">
    <property type="entry name" value="Thioesterase/thiol ester dehydrase-isomerase"/>
    <property type="match status" value="1"/>
</dbReference>
<dbReference type="AlphaFoldDB" id="A0A2S0KGJ0"/>
<sequence length="294" mass="30900">MAPAINLDQSDAREYGAYYEPTSPEGADPGYEYFQPTGATVSVWSADIQHGGPPTGLLVRTMENAVGAADGQAFSRVTMDILGPVGLGVNRVRVFQPRPGRQISQIAAELDVLAPNGTWRTAARAVAWRLKTGDSSAIAKTPHPPLPASPEELPRMVGFPEIDGVSVAWGKVGFIGTVEIAGQSGRNGDTPAVWLRPLLPLVAGEETSDLASAFTVIDVANGLGAMLDPREWSWMNTDTTVHLVAPPSGPWIGIDSSMAGGSRGYGASFADLYDANGFLGRSAQTVLLTPSTAR</sequence>